<evidence type="ECO:0000256" key="5">
    <source>
        <dbReference type="ARBA" id="ARBA00022576"/>
    </source>
</evidence>
<comment type="cofactor">
    <cofactor evidence="1 11">
        <name>pyridoxal 5'-phosphate</name>
        <dbReference type="ChEBI" id="CHEBI:597326"/>
    </cofactor>
</comment>
<evidence type="ECO:0000256" key="4">
    <source>
        <dbReference type="ARBA" id="ARBA00012748"/>
    </source>
</evidence>
<evidence type="ECO:0000256" key="2">
    <source>
        <dbReference type="ARBA" id="ARBA00005011"/>
    </source>
</evidence>
<dbReference type="InterPro" id="IPR050106">
    <property type="entry name" value="HistidinolP_aminotransfase"/>
</dbReference>
<dbReference type="OrthoDB" id="9809616at2"/>
<comment type="similarity">
    <text evidence="3">Belongs to the class-II pyridoxal-phosphate-dependent aminotransferase family. Histidinol-phosphate aminotransferase subfamily.</text>
</comment>
<keyword evidence="9" id="KW-0368">Histidine biosynthesis</keyword>
<dbReference type="AlphaFoldDB" id="A0A1H2SMN1"/>
<dbReference type="NCBIfam" id="NF006014">
    <property type="entry name" value="PRK08153.1"/>
    <property type="match status" value="1"/>
</dbReference>
<name>A0A1H2SMN1_9RHOB</name>
<dbReference type="PROSITE" id="PS00599">
    <property type="entry name" value="AA_TRANSFER_CLASS_2"/>
    <property type="match status" value="1"/>
</dbReference>
<dbReference type="GO" id="GO:0030170">
    <property type="term" value="F:pyridoxal phosphate binding"/>
    <property type="evidence" value="ECO:0007669"/>
    <property type="project" value="InterPro"/>
</dbReference>
<dbReference type="EC" id="2.6.1.9" evidence="4"/>
<evidence type="ECO:0000256" key="11">
    <source>
        <dbReference type="RuleBase" id="RU003693"/>
    </source>
</evidence>
<evidence type="ECO:0000313" key="14">
    <source>
        <dbReference type="Proteomes" id="UP000198539"/>
    </source>
</evidence>
<evidence type="ECO:0000256" key="3">
    <source>
        <dbReference type="ARBA" id="ARBA00007970"/>
    </source>
</evidence>
<dbReference type="RefSeq" id="WP_092885434.1">
    <property type="nucleotide sequence ID" value="NZ_CP061498.1"/>
</dbReference>
<organism evidence="13 14">
    <name type="scientific">Roseicitreum antarcticum</name>
    <dbReference type="NCBI Taxonomy" id="564137"/>
    <lineage>
        <taxon>Bacteria</taxon>
        <taxon>Pseudomonadati</taxon>
        <taxon>Pseudomonadota</taxon>
        <taxon>Alphaproteobacteria</taxon>
        <taxon>Rhodobacterales</taxon>
        <taxon>Paracoccaceae</taxon>
        <taxon>Roseicitreum</taxon>
    </lineage>
</organism>
<dbReference type="InterPro" id="IPR015424">
    <property type="entry name" value="PyrdxlP-dep_Trfase"/>
</dbReference>
<evidence type="ECO:0000256" key="9">
    <source>
        <dbReference type="ARBA" id="ARBA00023102"/>
    </source>
</evidence>
<reference evidence="13 14" key="1">
    <citation type="submission" date="2016-10" db="EMBL/GenBank/DDBJ databases">
        <authorList>
            <person name="de Groot N.N."/>
        </authorList>
    </citation>
    <scope>NUCLEOTIDE SEQUENCE [LARGE SCALE GENOMIC DNA]</scope>
    <source>
        <strain evidence="13 14">CGMCC 1.8894</strain>
    </source>
</reference>
<dbReference type="Proteomes" id="UP000198539">
    <property type="component" value="Unassembled WGS sequence"/>
</dbReference>
<dbReference type="PANTHER" id="PTHR43643:SF6">
    <property type="entry name" value="HISTIDINOL-PHOSPHATE AMINOTRANSFERASE"/>
    <property type="match status" value="1"/>
</dbReference>
<gene>
    <name evidence="13" type="ORF">SAMN04488238_101652</name>
</gene>
<dbReference type="EMBL" id="FNOM01000001">
    <property type="protein sequence ID" value="SDW32777.1"/>
    <property type="molecule type" value="Genomic_DNA"/>
</dbReference>
<dbReference type="InterPro" id="IPR001917">
    <property type="entry name" value="Aminotrans_II_pyridoxalP_BS"/>
</dbReference>
<dbReference type="InterPro" id="IPR015421">
    <property type="entry name" value="PyrdxlP-dep_Trfase_major"/>
</dbReference>
<comment type="catalytic activity">
    <reaction evidence="10">
        <text>L-histidinol phosphate + 2-oxoglutarate = 3-(imidazol-4-yl)-2-oxopropyl phosphate + L-glutamate</text>
        <dbReference type="Rhea" id="RHEA:23744"/>
        <dbReference type="ChEBI" id="CHEBI:16810"/>
        <dbReference type="ChEBI" id="CHEBI:29985"/>
        <dbReference type="ChEBI" id="CHEBI:57766"/>
        <dbReference type="ChEBI" id="CHEBI:57980"/>
        <dbReference type="EC" id="2.6.1.9"/>
    </reaction>
</comment>
<evidence type="ECO:0000313" key="13">
    <source>
        <dbReference type="EMBL" id="SDW32777.1"/>
    </source>
</evidence>
<dbReference type="GO" id="GO:0000105">
    <property type="term" value="P:L-histidine biosynthetic process"/>
    <property type="evidence" value="ECO:0007669"/>
    <property type="project" value="UniProtKB-KW"/>
</dbReference>
<feature type="domain" description="Aminotransferase class I/classII large" evidence="12">
    <location>
        <begin position="41"/>
        <end position="363"/>
    </location>
</feature>
<keyword evidence="8 11" id="KW-0663">Pyridoxal phosphate</keyword>
<keyword evidence="6" id="KW-0028">Amino-acid biosynthesis</keyword>
<dbReference type="STRING" id="564137.SAMN04488238_101652"/>
<accession>A0A1H2SMN1</accession>
<dbReference type="InterPro" id="IPR004839">
    <property type="entry name" value="Aminotransferase_I/II_large"/>
</dbReference>
<dbReference type="Pfam" id="PF00155">
    <property type="entry name" value="Aminotran_1_2"/>
    <property type="match status" value="1"/>
</dbReference>
<keyword evidence="14" id="KW-1185">Reference proteome</keyword>
<dbReference type="SUPFAM" id="SSF53383">
    <property type="entry name" value="PLP-dependent transferases"/>
    <property type="match status" value="1"/>
</dbReference>
<evidence type="ECO:0000256" key="10">
    <source>
        <dbReference type="ARBA" id="ARBA00047481"/>
    </source>
</evidence>
<protein>
    <recommendedName>
        <fullName evidence="4">histidinol-phosphate transaminase</fullName>
        <ecNumber evidence="4">2.6.1.9</ecNumber>
    </recommendedName>
</protein>
<comment type="pathway">
    <text evidence="2">Amino-acid biosynthesis; L-histidine biosynthesis; L-histidine from 5-phospho-alpha-D-ribose 1-diphosphate: step 7/9.</text>
</comment>
<evidence type="ECO:0000256" key="6">
    <source>
        <dbReference type="ARBA" id="ARBA00022605"/>
    </source>
</evidence>
<proteinExistence type="inferred from homology"/>
<evidence type="ECO:0000256" key="8">
    <source>
        <dbReference type="ARBA" id="ARBA00022898"/>
    </source>
</evidence>
<evidence type="ECO:0000256" key="7">
    <source>
        <dbReference type="ARBA" id="ARBA00022679"/>
    </source>
</evidence>
<evidence type="ECO:0000256" key="1">
    <source>
        <dbReference type="ARBA" id="ARBA00001933"/>
    </source>
</evidence>
<evidence type="ECO:0000259" key="12">
    <source>
        <dbReference type="Pfam" id="PF00155"/>
    </source>
</evidence>
<dbReference type="Gene3D" id="3.90.1150.10">
    <property type="entry name" value="Aspartate Aminotransferase, domain 1"/>
    <property type="match status" value="1"/>
</dbReference>
<keyword evidence="7 13" id="KW-0808">Transferase</keyword>
<dbReference type="CDD" id="cd00609">
    <property type="entry name" value="AAT_like"/>
    <property type="match status" value="1"/>
</dbReference>
<dbReference type="Gene3D" id="3.40.640.10">
    <property type="entry name" value="Type I PLP-dependent aspartate aminotransferase-like (Major domain)"/>
    <property type="match status" value="1"/>
</dbReference>
<keyword evidence="5 13" id="KW-0032">Aminotransferase</keyword>
<dbReference type="InterPro" id="IPR015422">
    <property type="entry name" value="PyrdxlP-dep_Trfase_small"/>
</dbReference>
<dbReference type="PANTHER" id="PTHR43643">
    <property type="entry name" value="HISTIDINOL-PHOSPHATE AMINOTRANSFERASE 2"/>
    <property type="match status" value="1"/>
</dbReference>
<dbReference type="GO" id="GO:0004400">
    <property type="term" value="F:histidinol-phosphate transaminase activity"/>
    <property type="evidence" value="ECO:0007669"/>
    <property type="project" value="UniProtKB-EC"/>
</dbReference>
<sequence>MSQENRIPPPTALVASLPATVPFVGPEAHMRASGRPFRARLGANESLFGPSPRAVAAMAAAAQDVWMYGDSESHDLRAALATQHGVAPENIVVGEGIDGLLGNLVRLMVGPGDAVVTSDGAYPTFNYHVAGFGGVLHKVPYRDDHEDPDALLARARAVGAKLVYLANPDNPMGSWHGAARVQAMIDATPSDTLLVLDEAYVEFAPDGTAPQMRPDTPNVIRMRTFSKGYGMAGLRVGYAIAHRDLVALFDRVRNHFGIGRIAQAGALAALKDADHLADVRAQVARARDTLADIAARNGLRALPSATNFVAIDCGNGDERARAILGALMAQDIFVRMPFVAPQNRCIRVSVGDAAALDAFAQALPVALRKAGQTAR</sequence>